<protein>
    <submittedName>
        <fullName evidence="7">Prokaryotic cytochrome C oxidase subunit IV family protein</fullName>
    </submittedName>
</protein>
<dbReference type="PATRIC" id="fig|134601.6.peg.1022"/>
<feature type="transmembrane region" description="Helical" evidence="6">
    <location>
        <begin position="45"/>
        <end position="63"/>
    </location>
</feature>
<dbReference type="GO" id="GO:0005886">
    <property type="term" value="C:plasma membrane"/>
    <property type="evidence" value="ECO:0007669"/>
    <property type="project" value="UniProtKB-SubCell"/>
</dbReference>
<sequence>MNTQTRTVGENTRSITWAWLALTAITIGSWWLAPAHITGTVRAGTAITALVLALTLVKCRLIFRHFMEVSTAPRWLRHATDAWLVVLVVSVFVIYLC</sequence>
<organism evidence="7 8">
    <name type="scientific">Mycolicibacterium goodii</name>
    <name type="common">Mycobacterium goodii</name>
    <dbReference type="NCBI Taxonomy" id="134601"/>
    <lineage>
        <taxon>Bacteria</taxon>
        <taxon>Bacillati</taxon>
        <taxon>Actinomycetota</taxon>
        <taxon>Actinomycetes</taxon>
        <taxon>Mycobacteriales</taxon>
        <taxon>Mycobacteriaceae</taxon>
        <taxon>Mycolicibacterium</taxon>
    </lineage>
</organism>
<dbReference type="EMBL" id="CP012150">
    <property type="protein sequence ID" value="AKS31335.1"/>
    <property type="molecule type" value="Genomic_DNA"/>
</dbReference>
<evidence type="ECO:0000256" key="5">
    <source>
        <dbReference type="ARBA" id="ARBA00023136"/>
    </source>
</evidence>
<evidence type="ECO:0000313" key="8">
    <source>
        <dbReference type="Proteomes" id="UP000062255"/>
    </source>
</evidence>
<gene>
    <name evidence="7" type="ORF">AFA91_04935</name>
</gene>
<evidence type="ECO:0000313" key="7">
    <source>
        <dbReference type="EMBL" id="AKS31335.1"/>
    </source>
</evidence>
<dbReference type="Pfam" id="PF03626">
    <property type="entry name" value="COX4_pro"/>
    <property type="match status" value="1"/>
</dbReference>
<keyword evidence="2" id="KW-1003">Cell membrane</keyword>
<keyword evidence="3 6" id="KW-0812">Transmembrane</keyword>
<evidence type="ECO:0000256" key="6">
    <source>
        <dbReference type="SAM" id="Phobius"/>
    </source>
</evidence>
<reference evidence="7 8" key="1">
    <citation type="submission" date="2015-07" db="EMBL/GenBank/DDBJ databases">
        <title>Complete genome sequence of Mycobacterium goodii X7B, a facultative thermophilic biodesulfurizing bacterium.</title>
        <authorList>
            <person name="Yu B."/>
            <person name="Li F."/>
            <person name="Xu P."/>
        </authorList>
    </citation>
    <scope>NUCLEOTIDE SEQUENCE [LARGE SCALE GENOMIC DNA]</scope>
    <source>
        <strain evidence="7 8">X7B</strain>
    </source>
</reference>
<dbReference type="STRING" id="134601.AFA91_04935"/>
<evidence type="ECO:0000256" key="2">
    <source>
        <dbReference type="ARBA" id="ARBA00022475"/>
    </source>
</evidence>
<dbReference type="AlphaFoldDB" id="A0A0K0X1K8"/>
<proteinExistence type="predicted"/>
<dbReference type="Proteomes" id="UP000062255">
    <property type="component" value="Chromosome"/>
</dbReference>
<feature type="transmembrane region" description="Helical" evidence="6">
    <location>
        <begin position="15"/>
        <end position="33"/>
    </location>
</feature>
<dbReference type="KEGG" id="mgo:AFA91_04935"/>
<feature type="transmembrane region" description="Helical" evidence="6">
    <location>
        <begin position="75"/>
        <end position="96"/>
    </location>
</feature>
<comment type="subcellular location">
    <subcellularLocation>
        <location evidence="1">Cell membrane</location>
        <topology evidence="1">Multi-pass membrane protein</topology>
    </subcellularLocation>
</comment>
<evidence type="ECO:0000256" key="1">
    <source>
        <dbReference type="ARBA" id="ARBA00004651"/>
    </source>
</evidence>
<accession>A0A0K0X1K8</accession>
<evidence type="ECO:0000256" key="4">
    <source>
        <dbReference type="ARBA" id="ARBA00022989"/>
    </source>
</evidence>
<keyword evidence="5 6" id="KW-0472">Membrane</keyword>
<dbReference type="OrthoDB" id="8595054at2"/>
<dbReference type="InterPro" id="IPR005171">
    <property type="entry name" value="Cyt_c_oxidase_su4_prok"/>
</dbReference>
<dbReference type="RefSeq" id="WP_049743743.1">
    <property type="nucleotide sequence ID" value="NZ_CP012150.1"/>
</dbReference>
<evidence type="ECO:0000256" key="3">
    <source>
        <dbReference type="ARBA" id="ARBA00022692"/>
    </source>
</evidence>
<keyword evidence="4 6" id="KW-1133">Transmembrane helix</keyword>
<name>A0A0K0X1K8_MYCGD</name>